<dbReference type="PANTHER" id="PTHR11760:SF19">
    <property type="entry name" value="SMALL RIBOSOMAL SUBUNIT PROTEIN US3C"/>
    <property type="match status" value="1"/>
</dbReference>
<evidence type="ECO:0000259" key="5">
    <source>
        <dbReference type="Pfam" id="PF00189"/>
    </source>
</evidence>
<evidence type="ECO:0000313" key="6">
    <source>
        <dbReference type="EMBL" id="QEM01662.1"/>
    </source>
</evidence>
<dbReference type="InterPro" id="IPR001351">
    <property type="entry name" value="Ribosomal_uS3_C"/>
</dbReference>
<dbReference type="GO" id="GO:0022627">
    <property type="term" value="C:cytosolic small ribosomal subunit"/>
    <property type="evidence" value="ECO:0007669"/>
    <property type="project" value="TreeGrafter"/>
</dbReference>
<dbReference type="InterPro" id="IPR057258">
    <property type="entry name" value="Ribosomal_uS3"/>
</dbReference>
<protein>
    <submittedName>
        <fullName evidence="6">30S ribosomal protein S3</fullName>
    </submittedName>
</protein>
<evidence type="ECO:0000256" key="1">
    <source>
        <dbReference type="ARBA" id="ARBA00010761"/>
    </source>
</evidence>
<organism evidence="6">
    <name type="scientific">Nephromyces sp. ex Molgula occidentalis</name>
    <dbReference type="NCBI Taxonomy" id="2544991"/>
    <lineage>
        <taxon>Eukaryota</taxon>
        <taxon>Sar</taxon>
        <taxon>Alveolata</taxon>
        <taxon>Apicomplexa</taxon>
        <taxon>Aconoidasida</taxon>
        <taxon>Nephromycida</taxon>
        <taxon>Nephromyces</taxon>
    </lineage>
</organism>
<keyword evidence="3 4" id="KW-0687">Ribonucleoprotein</keyword>
<feature type="domain" description="Small ribosomal subunit protein uS3 C-terminal" evidence="5">
    <location>
        <begin position="168"/>
        <end position="223"/>
    </location>
</feature>
<dbReference type="Gene3D" id="3.30.1140.32">
    <property type="entry name" value="Ribosomal protein S3, C-terminal domain"/>
    <property type="match status" value="1"/>
</dbReference>
<dbReference type="PANTHER" id="PTHR11760">
    <property type="entry name" value="30S/40S RIBOSOMAL PROTEIN S3"/>
    <property type="match status" value="1"/>
</dbReference>
<dbReference type="GO" id="GO:0006412">
    <property type="term" value="P:translation"/>
    <property type="evidence" value="ECO:0007669"/>
    <property type="project" value="InterPro"/>
</dbReference>
<dbReference type="SUPFAM" id="SSF54821">
    <property type="entry name" value="Ribosomal protein S3 C-terminal domain"/>
    <property type="match status" value="1"/>
</dbReference>
<gene>
    <name evidence="6" type="primary">rps3</name>
</gene>
<dbReference type="InterPro" id="IPR036419">
    <property type="entry name" value="Ribosomal_S3_C_sf"/>
</dbReference>
<evidence type="ECO:0000256" key="2">
    <source>
        <dbReference type="ARBA" id="ARBA00022980"/>
    </source>
</evidence>
<sequence>MGKKIHPFLLRTRYYPNYKFLNKTPFNLSKNNFKIILDIYYILKFLEKKFIFINTKIIISNYKTIIIYLIIPDIKNIFINQNLIIKQKQEKDFLLKELNTLLDKLNYKYKQQNLFKVDIITSKKYFNYTNYLFYLIKDLIKKMFSLKNIFTKILEELNILKSNNFFILQGIKIKISGRINGAELAKIETYKKGIIPLHSIINNIQYNKYNIKTKFGLLGIKIWLFLS</sequence>
<dbReference type="PROSITE" id="PS00548">
    <property type="entry name" value="RIBOSOMAL_S3"/>
    <property type="match status" value="1"/>
</dbReference>
<evidence type="ECO:0000256" key="3">
    <source>
        <dbReference type="ARBA" id="ARBA00023274"/>
    </source>
</evidence>
<dbReference type="AlphaFoldDB" id="A0A5C1H7P3"/>
<evidence type="ECO:0000256" key="4">
    <source>
        <dbReference type="RuleBase" id="RU003624"/>
    </source>
</evidence>
<reference evidence="6" key="1">
    <citation type="journal article" date="2019" name="Genome Biol. Evol.">
        <title>Nephromyces represents a diverse and novel lineage of the Apicomplexa that has retained apicoplasts.</title>
        <authorList>
            <person name="Munoz-Gomez S.A."/>
            <person name="Durnin K."/>
            <person name="Eme L."/>
            <person name="Paight C."/>
            <person name="Lane C.E."/>
            <person name="Saffo M.B."/>
            <person name="Slamovits C.H."/>
        </authorList>
    </citation>
    <scope>NUCLEOTIDE SEQUENCE</scope>
    <source>
        <strain evidence="6">449</strain>
    </source>
</reference>
<comment type="similarity">
    <text evidence="1 4">Belongs to the universal ribosomal protein uS3 family.</text>
</comment>
<dbReference type="EMBL" id="MK573202">
    <property type="protein sequence ID" value="QEM01662.1"/>
    <property type="molecule type" value="Genomic_DNA"/>
</dbReference>
<keyword evidence="2 4" id="KW-0689">Ribosomal protein</keyword>
<dbReference type="Pfam" id="PF00189">
    <property type="entry name" value="Ribosomal_S3_C"/>
    <property type="match status" value="1"/>
</dbReference>
<dbReference type="GO" id="GO:0003735">
    <property type="term" value="F:structural constituent of ribosome"/>
    <property type="evidence" value="ECO:0007669"/>
    <property type="project" value="InterPro"/>
</dbReference>
<dbReference type="InterPro" id="IPR018280">
    <property type="entry name" value="Ribosomal_uS3_CS"/>
</dbReference>
<proteinExistence type="inferred from homology"/>
<name>A0A5C1H7P3_9APIC</name>
<accession>A0A5C1H7P3</accession>